<keyword evidence="7" id="KW-1133">Transmembrane helix</keyword>
<dbReference type="PROSITE" id="PS50055">
    <property type="entry name" value="TYR_PHOSPHATASE_PTP"/>
    <property type="match status" value="1"/>
</dbReference>
<dbReference type="GO" id="GO:0005829">
    <property type="term" value="C:cytosol"/>
    <property type="evidence" value="ECO:0007669"/>
    <property type="project" value="TreeGrafter"/>
</dbReference>
<evidence type="ECO:0000313" key="12">
    <source>
        <dbReference type="Proteomes" id="UP001152798"/>
    </source>
</evidence>
<dbReference type="SMART" id="SM00404">
    <property type="entry name" value="PTPc_motif"/>
    <property type="match status" value="1"/>
</dbReference>
<dbReference type="InterPro" id="IPR029021">
    <property type="entry name" value="Prot-tyrosine_phosphatase-like"/>
</dbReference>
<evidence type="ECO:0000256" key="1">
    <source>
        <dbReference type="ARBA" id="ARBA00013064"/>
    </source>
</evidence>
<dbReference type="PRINTS" id="PR00700">
    <property type="entry name" value="PRTYPHPHTASE"/>
</dbReference>
<dbReference type="Gene3D" id="3.90.190.10">
    <property type="entry name" value="Protein tyrosine phosphatase superfamily"/>
    <property type="match status" value="1"/>
</dbReference>
<keyword evidence="8" id="KW-0732">Signal</keyword>
<gene>
    <name evidence="11" type="ORF">NEZAVI_LOCUS15106</name>
</gene>
<protein>
    <recommendedName>
        <fullName evidence="1">protein-tyrosine-phosphatase</fullName>
        <ecNumber evidence="1">3.1.3.48</ecNumber>
    </recommendedName>
</protein>
<dbReference type="GO" id="GO:0030054">
    <property type="term" value="C:cell junction"/>
    <property type="evidence" value="ECO:0007669"/>
    <property type="project" value="TreeGrafter"/>
</dbReference>
<dbReference type="GO" id="GO:0004725">
    <property type="term" value="F:protein tyrosine phosphatase activity"/>
    <property type="evidence" value="ECO:0007669"/>
    <property type="project" value="UniProtKB-EC"/>
</dbReference>
<name>A0A9P0HSE2_NEZVI</name>
<evidence type="ECO:0000259" key="9">
    <source>
        <dbReference type="PROSITE" id="PS50055"/>
    </source>
</evidence>
<evidence type="ECO:0000256" key="8">
    <source>
        <dbReference type="SAM" id="SignalP"/>
    </source>
</evidence>
<dbReference type="Pfam" id="PF00102">
    <property type="entry name" value="Y_phosphatase"/>
    <property type="match status" value="1"/>
</dbReference>
<dbReference type="PROSITE" id="PS00383">
    <property type="entry name" value="TYR_PHOSPHATASE_1"/>
    <property type="match status" value="1"/>
</dbReference>
<evidence type="ECO:0000256" key="7">
    <source>
        <dbReference type="SAM" id="Phobius"/>
    </source>
</evidence>
<evidence type="ECO:0000256" key="3">
    <source>
        <dbReference type="ARBA" id="ARBA00022801"/>
    </source>
</evidence>
<feature type="chain" id="PRO_5040237436" description="protein-tyrosine-phosphatase" evidence="8">
    <location>
        <begin position="25"/>
        <end position="1353"/>
    </location>
</feature>
<keyword evidence="12" id="KW-1185">Reference proteome</keyword>
<sequence length="1353" mass="150062">MKRYTIKHLLWVLLLWLLLVEVLGEDGVTSKSEKHLVIKQESGPKGNSSVRSFVSTKVSRAFTSTSSFDDGRITDKPPDERQSTIRLSNDSVDLSKNTVPVLKYPVSTESTLKEKYRRTTESPETTPLKKAFKLTKRNMTRTRPSDLTTLLVYNALTPSRYPSTTQVAEAMPPTAWALASLKGPAPPPGVKPFVNWSTRLSRTTTPSPITTEVTDLVTDASTTMEPDTTGFDITAPGNEEIETTFDGNDTTSTIANLELTTLPVTTEAMAEVTTLKTEENTISVPPLAFLKNTSFNIENGEFFPFIISESPKNLTPEPTIVTNDSSVDNLQQNSVEVEQTKNFTNSLPLTTLAFTRLNESTTSGEIFKASSENSDFAFDITDDSDKKSLQEADPSINTINEKKHDEQVSTSTVISAVNSTVTMHITSPSSKIPKKSNSTDFNDVNHNISDEESAKNLPLTLETTTLSNSVFQSSLPPKTENIDSPINEANHTTNDIKVKEINKKMVPILSVVNVSSEIPSTIRSNEIKPEPISSNTIKTMNITDFQIESFPNYVKELTETTQSNDIQVQDQIKPVNRTLTSQNSSVSQKLPENRILISSTTHFPLINTTFLPSTTITEENLNNYTMINNSTVSINETLATLPPVTTIEYTTTTNYNSTTVMFNNKSITILNSSSTTTPSTFNYTSESATYDAPSSSTSENITTAPNISKADAVPTTTPSSTTKSNEIKEQELVTEIHQFPSDSNGTNFDSDSKNSVKNDTFVFHEGEDGDEDDTLSYNQTDIERKVPQDTINNNENEDNGDDLLETAVNGSISVTVRNSFNKTTTPVPVTRFSSVKTTTISDEVTIIDDDHTNIDDDTIYDTGVIMSIYVRLVIRATYHDLCKNKDQLKDSIVKVFKNYAERTINRRQVMITNLGINDCTEFRDEMESRLIPVHIMLTNSQGQYDKGLNDLFISLARRKNLDFKYPISQVEKVQQEALLETESQISGTMVAVIIISSIAAVCLFALTILLVIMRKRQSGFNYGQRCTPVSLDDYSLDNISVYNSVRRKAIRASKRSYGNPAFDDPDAISNPVNFAGLSNMASDKSKTDEEFSSLPQVVVKPDELPPGAEIKNRYANVIPIPETRVQLRSPSPEDQFINANYVKGAKGADKFYIACQAPLQNTIEDFWKMIWDEQSRLIIMLTALTENGVEKCADYLPPSEVLDCHRVFGDLQVTLKKREAREKYVISSLQLKNLETNLWREVTHMWYAGWPPTGVPPEPSSVIAFLIEARSYSKSSPIVVHCSPGTGRTGTVIAIDIAIRDFEAGRSVDIPKTVVQVRRGRAGAVQTKDQYSFIYKVLHLYATKLTGGGLDSI</sequence>
<dbReference type="GO" id="GO:0007165">
    <property type="term" value="P:signal transduction"/>
    <property type="evidence" value="ECO:0007669"/>
    <property type="project" value="TreeGrafter"/>
</dbReference>
<organism evidence="11 12">
    <name type="scientific">Nezara viridula</name>
    <name type="common">Southern green stink bug</name>
    <name type="synonym">Cimex viridulus</name>
    <dbReference type="NCBI Taxonomy" id="85310"/>
    <lineage>
        <taxon>Eukaryota</taxon>
        <taxon>Metazoa</taxon>
        <taxon>Ecdysozoa</taxon>
        <taxon>Arthropoda</taxon>
        <taxon>Hexapoda</taxon>
        <taxon>Insecta</taxon>
        <taxon>Pterygota</taxon>
        <taxon>Neoptera</taxon>
        <taxon>Paraneoptera</taxon>
        <taxon>Hemiptera</taxon>
        <taxon>Heteroptera</taxon>
        <taxon>Panheteroptera</taxon>
        <taxon>Pentatomomorpha</taxon>
        <taxon>Pentatomoidea</taxon>
        <taxon>Pentatomidae</taxon>
        <taxon>Pentatominae</taxon>
        <taxon>Nezara</taxon>
    </lineage>
</organism>
<dbReference type="OrthoDB" id="5794147at2759"/>
<evidence type="ECO:0000256" key="2">
    <source>
        <dbReference type="ARBA" id="ARBA00022553"/>
    </source>
</evidence>
<feature type="signal peptide" evidence="8">
    <location>
        <begin position="1"/>
        <end position="24"/>
    </location>
</feature>
<keyword evidence="7" id="KW-0812">Transmembrane</keyword>
<dbReference type="GO" id="GO:0019901">
    <property type="term" value="F:protein kinase binding"/>
    <property type="evidence" value="ECO:0007669"/>
    <property type="project" value="TreeGrafter"/>
</dbReference>
<proteinExistence type="predicted"/>
<reference evidence="11" key="1">
    <citation type="submission" date="2022-01" db="EMBL/GenBank/DDBJ databases">
        <authorList>
            <person name="King R."/>
        </authorList>
    </citation>
    <scope>NUCLEOTIDE SEQUENCE</scope>
</reference>
<feature type="active site" description="Phosphocysteine intermediate" evidence="5">
    <location>
        <position position="1282"/>
    </location>
</feature>
<feature type="region of interest" description="Disordered" evidence="6">
    <location>
        <begin position="685"/>
        <end position="728"/>
    </location>
</feature>
<dbReference type="EC" id="3.1.3.48" evidence="1"/>
<dbReference type="InterPro" id="IPR016130">
    <property type="entry name" value="Tyr_Pase_AS"/>
</dbReference>
<dbReference type="FunFam" id="3.90.190.10:FF:000098">
    <property type="entry name" value="Protein-tryrosine phosphatase"/>
    <property type="match status" value="1"/>
</dbReference>
<keyword evidence="2" id="KW-0597">Phosphoprotein</keyword>
<dbReference type="InterPro" id="IPR000242">
    <property type="entry name" value="PTP_cat"/>
</dbReference>
<feature type="compositionally biased region" description="Polar residues" evidence="6">
    <location>
        <begin position="686"/>
        <end position="706"/>
    </location>
</feature>
<dbReference type="InterPro" id="IPR008356">
    <property type="entry name" value="Tyr_Pase_KIM-con"/>
</dbReference>
<dbReference type="SMART" id="SM00194">
    <property type="entry name" value="PTPc"/>
    <property type="match status" value="1"/>
</dbReference>
<dbReference type="CDD" id="cd00047">
    <property type="entry name" value="PTPc"/>
    <property type="match status" value="1"/>
</dbReference>
<dbReference type="InterPro" id="IPR000387">
    <property type="entry name" value="Tyr_Pase_dom"/>
</dbReference>
<evidence type="ECO:0000256" key="5">
    <source>
        <dbReference type="PIRSR" id="PIRSR608356-50"/>
    </source>
</evidence>
<dbReference type="Proteomes" id="UP001152798">
    <property type="component" value="Chromosome 7"/>
</dbReference>
<accession>A0A9P0HSE2</accession>
<dbReference type="PANTHER" id="PTHR46198:SF4">
    <property type="entry name" value="PROTEIN-TYROSINE-PHOSPHATASE"/>
    <property type="match status" value="1"/>
</dbReference>
<dbReference type="GO" id="GO:0048666">
    <property type="term" value="P:neuron development"/>
    <property type="evidence" value="ECO:0007669"/>
    <property type="project" value="UniProtKB-ARBA"/>
</dbReference>
<dbReference type="PROSITE" id="PS50056">
    <property type="entry name" value="TYR_PHOSPHATASE_2"/>
    <property type="match status" value="1"/>
</dbReference>
<feature type="domain" description="Tyrosine specific protein phosphatases" evidence="10">
    <location>
        <begin position="1263"/>
        <end position="1332"/>
    </location>
</feature>
<keyword evidence="7" id="KW-0472">Membrane</keyword>
<dbReference type="EMBL" id="OV725083">
    <property type="protein sequence ID" value="CAH1407386.1"/>
    <property type="molecule type" value="Genomic_DNA"/>
</dbReference>
<dbReference type="SUPFAM" id="SSF52799">
    <property type="entry name" value="(Phosphotyrosine protein) phosphatases II"/>
    <property type="match status" value="1"/>
</dbReference>
<dbReference type="GO" id="GO:0005886">
    <property type="term" value="C:plasma membrane"/>
    <property type="evidence" value="ECO:0007669"/>
    <property type="project" value="TreeGrafter"/>
</dbReference>
<evidence type="ECO:0000256" key="4">
    <source>
        <dbReference type="ARBA" id="ARBA00022912"/>
    </source>
</evidence>
<keyword evidence="4" id="KW-0904">Protein phosphatase</keyword>
<feature type="domain" description="Tyrosine-protein phosphatase" evidence="9">
    <location>
        <begin position="1111"/>
        <end position="1341"/>
    </location>
</feature>
<dbReference type="PANTHER" id="PTHR46198">
    <property type="entry name" value="PROTEIN-TYROSINE-PHOSPHATASE"/>
    <property type="match status" value="1"/>
</dbReference>
<dbReference type="InterPro" id="IPR003595">
    <property type="entry name" value="Tyr_Pase_cat"/>
</dbReference>
<feature type="transmembrane region" description="Helical" evidence="7">
    <location>
        <begin position="989"/>
        <end position="1012"/>
    </location>
</feature>
<evidence type="ECO:0000259" key="10">
    <source>
        <dbReference type="PROSITE" id="PS50056"/>
    </source>
</evidence>
<evidence type="ECO:0000256" key="6">
    <source>
        <dbReference type="SAM" id="MobiDB-lite"/>
    </source>
</evidence>
<evidence type="ECO:0000313" key="11">
    <source>
        <dbReference type="EMBL" id="CAH1407386.1"/>
    </source>
</evidence>
<keyword evidence="3" id="KW-0378">Hydrolase</keyword>